<feature type="signal peptide" evidence="1">
    <location>
        <begin position="1"/>
        <end position="20"/>
    </location>
</feature>
<comment type="caution">
    <text evidence="3">The sequence shown here is derived from an EMBL/GenBank/DDBJ whole genome shotgun (WGS) entry which is preliminary data.</text>
</comment>
<accession>A0A7W2TWY8</accession>
<organism evidence="3 4">
    <name type="scientific">Sediminihaliea albiluteola</name>
    <dbReference type="NCBI Taxonomy" id="2758564"/>
    <lineage>
        <taxon>Bacteria</taxon>
        <taxon>Pseudomonadati</taxon>
        <taxon>Pseudomonadota</taxon>
        <taxon>Gammaproteobacteria</taxon>
        <taxon>Cellvibrionales</taxon>
        <taxon>Halieaceae</taxon>
        <taxon>Sediminihaliea</taxon>
    </lineage>
</organism>
<sequence length="192" mass="21448">MSLIKALASTTLLMILAACSGVETHPDDTRAFEAANYHYYTWRNEPLTNQSKSTDPLYRVDPLLRQAVNEELSAKGYVLDPARAEFTIDYIYATGLRMGETSREASNISHHPGVIPNRNMDQAQIDNAIALGGVKETSNIALQFHDIKQRELIWRVTVTKILERVHNTEGEALAKTLRPAIHHGLSSLPEAR</sequence>
<dbReference type="RefSeq" id="WP_182172805.1">
    <property type="nucleotide sequence ID" value="NZ_JACFXU010000014.1"/>
</dbReference>
<proteinExistence type="predicted"/>
<dbReference type="Pfam" id="PF13590">
    <property type="entry name" value="DUF4136"/>
    <property type="match status" value="1"/>
</dbReference>
<name>A0A7W2TWY8_9GAMM</name>
<dbReference type="PROSITE" id="PS51257">
    <property type="entry name" value="PROKAR_LIPOPROTEIN"/>
    <property type="match status" value="1"/>
</dbReference>
<dbReference type="EMBL" id="JACFXU010000014">
    <property type="protein sequence ID" value="MBA6413491.1"/>
    <property type="molecule type" value="Genomic_DNA"/>
</dbReference>
<dbReference type="Gene3D" id="3.30.160.670">
    <property type="match status" value="1"/>
</dbReference>
<evidence type="ECO:0000313" key="4">
    <source>
        <dbReference type="Proteomes" id="UP000539350"/>
    </source>
</evidence>
<evidence type="ECO:0000313" key="3">
    <source>
        <dbReference type="EMBL" id="MBA6413491.1"/>
    </source>
</evidence>
<feature type="chain" id="PRO_5031371577" evidence="1">
    <location>
        <begin position="21"/>
        <end position="192"/>
    </location>
</feature>
<evidence type="ECO:0000259" key="2">
    <source>
        <dbReference type="Pfam" id="PF13590"/>
    </source>
</evidence>
<keyword evidence="4" id="KW-1185">Reference proteome</keyword>
<dbReference type="AlphaFoldDB" id="A0A7W2TWY8"/>
<keyword evidence="1" id="KW-0732">Signal</keyword>
<reference evidence="3 4" key="1">
    <citation type="submission" date="2020-07" db="EMBL/GenBank/DDBJ databases">
        <title>Halieaceae bacterium, F7430, whole genome shotgun sequencing project.</title>
        <authorList>
            <person name="Jiang S."/>
            <person name="Liu Z.W."/>
            <person name="Du Z.J."/>
        </authorList>
    </citation>
    <scope>NUCLEOTIDE SEQUENCE [LARGE SCALE GENOMIC DNA]</scope>
    <source>
        <strain evidence="3 4">F7430</strain>
    </source>
</reference>
<feature type="domain" description="DUF4136" evidence="2">
    <location>
        <begin position="23"/>
        <end position="173"/>
    </location>
</feature>
<evidence type="ECO:0000256" key="1">
    <source>
        <dbReference type="SAM" id="SignalP"/>
    </source>
</evidence>
<protein>
    <submittedName>
        <fullName evidence="3">DUF4136 domain-containing protein</fullName>
    </submittedName>
</protein>
<gene>
    <name evidence="3" type="ORF">H2508_10260</name>
</gene>
<dbReference type="Proteomes" id="UP000539350">
    <property type="component" value="Unassembled WGS sequence"/>
</dbReference>
<dbReference type="InterPro" id="IPR025411">
    <property type="entry name" value="DUF4136"/>
</dbReference>